<sequence>MSQMKPASAKVSKEIEDVQSSPDTRHIAIDKVGIKDIRHPVRVRDRSDGEQHTIANFNMYVSLPHNFKGTHMSRFVDILNRHEKEITVKSFKDMLGEMTELLDAESGHIEMNFPYFVMKAAPVSGVQSLMDYDVSFIGEIHDGQPQMNIKVVVPVTSLCPCSKKISDYGAHNQRSHVTVSVRTTGFIWIEELIELVEQEASCELYGLLKRPDEKAVTERAYDNPKFVEDMVRDVAARLNADERVSSYVVESENFESIHNHSAYAMIIKDEESEQA</sequence>
<name>A0A1Z4VPP0_9GAMM</name>
<gene>
    <name evidence="2" type="primary">folE2</name>
    <name evidence="4" type="ORF">FOKN1_1191</name>
</gene>
<dbReference type="InterPro" id="IPR022838">
    <property type="entry name" value="GTP_cyclohydrolase_FolE2"/>
</dbReference>
<keyword evidence="1 2" id="KW-0378">Hydrolase</keyword>
<comment type="similarity">
    <text evidence="2">Belongs to the GTP cyclohydrolase IV family.</text>
</comment>
<dbReference type="Proteomes" id="UP000218765">
    <property type="component" value="Chromosome"/>
</dbReference>
<dbReference type="PANTHER" id="PTHR36445:SF1">
    <property type="entry name" value="GTP CYCLOHYDROLASE MPTA"/>
    <property type="match status" value="1"/>
</dbReference>
<feature type="region of interest" description="Disordered" evidence="3">
    <location>
        <begin position="1"/>
        <end position="22"/>
    </location>
</feature>
<evidence type="ECO:0000256" key="2">
    <source>
        <dbReference type="HAMAP-Rule" id="MF_01527"/>
    </source>
</evidence>
<dbReference type="Gene3D" id="3.10.270.10">
    <property type="entry name" value="Urate Oxidase"/>
    <property type="match status" value="1"/>
</dbReference>
<dbReference type="GO" id="GO:0046654">
    <property type="term" value="P:tetrahydrofolate biosynthetic process"/>
    <property type="evidence" value="ECO:0007669"/>
    <property type="project" value="UniProtKB-UniRule"/>
</dbReference>
<dbReference type="GO" id="GO:0003934">
    <property type="term" value="F:GTP cyclohydrolase I activity"/>
    <property type="evidence" value="ECO:0007669"/>
    <property type="project" value="UniProtKB-UniRule"/>
</dbReference>
<dbReference type="KEGG" id="ttc:FOKN1_1191"/>
<dbReference type="EC" id="3.5.4.16" evidence="2"/>
<comment type="catalytic activity">
    <reaction evidence="2">
        <text>GTP + H2O = 7,8-dihydroneopterin 3'-triphosphate + formate + H(+)</text>
        <dbReference type="Rhea" id="RHEA:17473"/>
        <dbReference type="ChEBI" id="CHEBI:15377"/>
        <dbReference type="ChEBI" id="CHEBI:15378"/>
        <dbReference type="ChEBI" id="CHEBI:15740"/>
        <dbReference type="ChEBI" id="CHEBI:37565"/>
        <dbReference type="ChEBI" id="CHEBI:58462"/>
        <dbReference type="EC" id="3.5.4.16"/>
    </reaction>
</comment>
<dbReference type="UniPathway" id="UPA00848">
    <property type="reaction ID" value="UER00151"/>
</dbReference>
<dbReference type="EMBL" id="AP018052">
    <property type="protein sequence ID" value="BAZ93590.1"/>
    <property type="molecule type" value="Genomic_DNA"/>
</dbReference>
<protein>
    <recommendedName>
        <fullName evidence="2">GTP cyclohydrolase FolE2</fullName>
        <ecNumber evidence="2">3.5.4.16</ecNumber>
    </recommendedName>
</protein>
<dbReference type="NCBIfam" id="NF010200">
    <property type="entry name" value="PRK13674.1-1"/>
    <property type="match status" value="1"/>
</dbReference>
<evidence type="ECO:0000256" key="3">
    <source>
        <dbReference type="SAM" id="MobiDB-lite"/>
    </source>
</evidence>
<keyword evidence="5" id="KW-1185">Reference proteome</keyword>
<reference evidence="4 5" key="1">
    <citation type="submission" date="2017-05" db="EMBL/GenBank/DDBJ databases">
        <title>Thiocyanate degradation by Thiohalobacter thiocyanaticus FOKN1.</title>
        <authorList>
            <person name="Oshiki M."/>
            <person name="Fukushima T."/>
            <person name="Kawano S."/>
            <person name="Nakagawa J."/>
        </authorList>
    </citation>
    <scope>NUCLEOTIDE SEQUENCE [LARGE SCALE GENOMIC DNA]</scope>
    <source>
        <strain evidence="4 5">FOKN1</strain>
    </source>
</reference>
<evidence type="ECO:0000256" key="1">
    <source>
        <dbReference type="ARBA" id="ARBA00022801"/>
    </source>
</evidence>
<evidence type="ECO:0000313" key="5">
    <source>
        <dbReference type="Proteomes" id="UP000218765"/>
    </source>
</evidence>
<dbReference type="HAMAP" id="MF_01527_B">
    <property type="entry name" value="GTP_cyclohydrol_B"/>
    <property type="match status" value="1"/>
</dbReference>
<accession>A0A1Z4VPP0</accession>
<comment type="function">
    <text evidence="2">Converts GTP to 7,8-dihydroneopterin triphosphate.</text>
</comment>
<feature type="site" description="May be catalytically important" evidence="2">
    <location>
        <position position="159"/>
    </location>
</feature>
<dbReference type="AlphaFoldDB" id="A0A1Z4VPP0"/>
<organism evidence="4 5">
    <name type="scientific">Thiohalobacter thiocyanaticus</name>
    <dbReference type="NCBI Taxonomy" id="585455"/>
    <lineage>
        <taxon>Bacteria</taxon>
        <taxon>Pseudomonadati</taxon>
        <taxon>Pseudomonadota</taxon>
        <taxon>Gammaproteobacteria</taxon>
        <taxon>Thiohalobacterales</taxon>
        <taxon>Thiohalobacteraceae</taxon>
        <taxon>Thiohalobacter</taxon>
    </lineage>
</organism>
<comment type="pathway">
    <text evidence="2">Cofactor biosynthesis; 7,8-dihydroneopterin triphosphate biosynthesis; 7,8-dihydroneopterin triphosphate from GTP: step 1/1.</text>
</comment>
<dbReference type="InterPro" id="IPR003801">
    <property type="entry name" value="GTP_cyclohydrolase_FolE2/MptA"/>
</dbReference>
<dbReference type="PANTHER" id="PTHR36445">
    <property type="entry name" value="GTP CYCLOHYDROLASE MPTA"/>
    <property type="match status" value="1"/>
</dbReference>
<dbReference type="Pfam" id="PF02649">
    <property type="entry name" value="GCHY-1"/>
    <property type="match status" value="1"/>
</dbReference>
<evidence type="ECO:0000313" key="4">
    <source>
        <dbReference type="EMBL" id="BAZ93590.1"/>
    </source>
</evidence>
<proteinExistence type="inferred from homology"/>